<evidence type="ECO:0000313" key="2">
    <source>
        <dbReference type="Proteomes" id="UP000272942"/>
    </source>
</evidence>
<proteinExistence type="predicted"/>
<organism evidence="3">
    <name type="scientific">Echinostoma caproni</name>
    <dbReference type="NCBI Taxonomy" id="27848"/>
    <lineage>
        <taxon>Eukaryota</taxon>
        <taxon>Metazoa</taxon>
        <taxon>Spiralia</taxon>
        <taxon>Lophotrochozoa</taxon>
        <taxon>Platyhelminthes</taxon>
        <taxon>Trematoda</taxon>
        <taxon>Digenea</taxon>
        <taxon>Plagiorchiida</taxon>
        <taxon>Echinostomata</taxon>
        <taxon>Echinostomatoidea</taxon>
        <taxon>Echinostomatidae</taxon>
        <taxon>Echinostoma</taxon>
    </lineage>
</organism>
<reference evidence="1 2" key="2">
    <citation type="submission" date="2018-11" db="EMBL/GenBank/DDBJ databases">
        <authorList>
            <consortium name="Pathogen Informatics"/>
        </authorList>
    </citation>
    <scope>NUCLEOTIDE SEQUENCE [LARGE SCALE GENOMIC DNA]</scope>
    <source>
        <strain evidence="1 2">Egypt</strain>
    </source>
</reference>
<accession>A0A183B0D0</accession>
<dbReference type="AlphaFoldDB" id="A0A183B0D0"/>
<dbReference type="EMBL" id="UZAN01053362">
    <property type="protein sequence ID" value="VDP89937.1"/>
    <property type="molecule type" value="Genomic_DNA"/>
</dbReference>
<protein>
    <submittedName>
        <fullName evidence="3">Integrase catalytic domain-containing protein</fullName>
    </submittedName>
</protein>
<keyword evidence="2" id="KW-1185">Reference proteome</keyword>
<name>A0A183B0D0_9TREM</name>
<dbReference type="WBParaSite" id="ECPE_0001270101-mRNA-1">
    <property type="protein sequence ID" value="ECPE_0001270101-mRNA-1"/>
    <property type="gene ID" value="ECPE_0001270101"/>
</dbReference>
<sequence length="152" mass="16891">MESVVATLSKYSEMSTKKGYQNGQRTAFQELCGKAGITATVLHTVPPHSRRLDLGIPNNAELRPSMSSTLFLVAQHSPAGALIQISGPKSPTRRPASFIRTQSVHYLEFSTILRCRCATIDSFKHNLDEALKSLKFRHSYKLTKQGQIVTFI</sequence>
<evidence type="ECO:0000313" key="1">
    <source>
        <dbReference type="EMBL" id="VDP89937.1"/>
    </source>
</evidence>
<evidence type="ECO:0000313" key="3">
    <source>
        <dbReference type="WBParaSite" id="ECPE_0001270101-mRNA-1"/>
    </source>
</evidence>
<reference evidence="3" key="1">
    <citation type="submission" date="2016-06" db="UniProtKB">
        <authorList>
            <consortium name="WormBaseParasite"/>
        </authorList>
    </citation>
    <scope>IDENTIFICATION</scope>
</reference>
<gene>
    <name evidence="1" type="ORF">ECPE_LOCUS12665</name>
</gene>
<dbReference type="Proteomes" id="UP000272942">
    <property type="component" value="Unassembled WGS sequence"/>
</dbReference>